<proteinExistence type="predicted"/>
<evidence type="ECO:0000313" key="2">
    <source>
        <dbReference type="Proteomes" id="UP000007174"/>
    </source>
</evidence>
<reference evidence="2" key="1">
    <citation type="journal article" date="2012" name="Nat. Genet.">
        <title>Lifestyle transitions in plant pathogenic Colletotrichum fungi deciphered by genome and transcriptome analyses.</title>
        <authorList>
            <person name="O'Connell R.J."/>
            <person name="Thon M.R."/>
            <person name="Hacquard S."/>
            <person name="Amyotte S.G."/>
            <person name="Kleemann J."/>
            <person name="Torres M.F."/>
            <person name="Damm U."/>
            <person name="Buiate E.A."/>
            <person name="Epstein L."/>
            <person name="Alkan N."/>
            <person name="Altmueller J."/>
            <person name="Alvarado-Balderrama L."/>
            <person name="Bauser C.A."/>
            <person name="Becker C."/>
            <person name="Birren B.W."/>
            <person name="Chen Z."/>
            <person name="Choi J."/>
            <person name="Crouch J.A."/>
            <person name="Duvick J.P."/>
            <person name="Farman M.A."/>
            <person name="Gan P."/>
            <person name="Heiman D."/>
            <person name="Henrissat B."/>
            <person name="Howard R.J."/>
            <person name="Kabbage M."/>
            <person name="Koch C."/>
            <person name="Kracher B."/>
            <person name="Kubo Y."/>
            <person name="Law A.D."/>
            <person name="Lebrun M.-H."/>
            <person name="Lee Y.-H."/>
            <person name="Miyara I."/>
            <person name="Moore N."/>
            <person name="Neumann U."/>
            <person name="Nordstroem K."/>
            <person name="Panaccione D.G."/>
            <person name="Panstruga R."/>
            <person name="Place M."/>
            <person name="Proctor R.H."/>
            <person name="Prusky D."/>
            <person name="Rech G."/>
            <person name="Reinhardt R."/>
            <person name="Rollins J.A."/>
            <person name="Rounsley S."/>
            <person name="Schardl C.L."/>
            <person name="Schwartz D.C."/>
            <person name="Shenoy N."/>
            <person name="Shirasu K."/>
            <person name="Sikhakolli U.R."/>
            <person name="Stueber K."/>
            <person name="Sukno S.A."/>
            <person name="Sweigard J.A."/>
            <person name="Takano Y."/>
            <person name="Takahara H."/>
            <person name="Trail F."/>
            <person name="van der Does H.C."/>
            <person name="Voll L.M."/>
            <person name="Will I."/>
            <person name="Young S."/>
            <person name="Zeng Q."/>
            <person name="Zhang J."/>
            <person name="Zhou S."/>
            <person name="Dickman M.B."/>
            <person name="Schulze-Lefert P."/>
            <person name="Ver Loren van Themaat E."/>
            <person name="Ma L.-J."/>
            <person name="Vaillancourt L.J."/>
        </authorList>
    </citation>
    <scope>NUCLEOTIDE SEQUENCE [LARGE SCALE GENOMIC DNA]</scope>
    <source>
        <strain evidence="2">IMI 349063</strain>
    </source>
</reference>
<dbReference type="Proteomes" id="UP000007174">
    <property type="component" value="Unassembled WGS sequence"/>
</dbReference>
<dbReference type="InterPro" id="IPR036852">
    <property type="entry name" value="Peptidase_S8/S53_dom_sf"/>
</dbReference>
<dbReference type="HOGENOM" id="CLU_2497773_0_0_1"/>
<evidence type="ECO:0008006" key="3">
    <source>
        <dbReference type="Google" id="ProtNLM"/>
    </source>
</evidence>
<organism evidence="1 2">
    <name type="scientific">Colletotrichum higginsianum (strain IMI 349063)</name>
    <name type="common">Crucifer anthracnose fungus</name>
    <dbReference type="NCBI Taxonomy" id="759273"/>
    <lineage>
        <taxon>Eukaryota</taxon>
        <taxon>Fungi</taxon>
        <taxon>Dikarya</taxon>
        <taxon>Ascomycota</taxon>
        <taxon>Pezizomycotina</taxon>
        <taxon>Sordariomycetes</taxon>
        <taxon>Hypocreomycetidae</taxon>
        <taxon>Glomerellales</taxon>
        <taxon>Glomerellaceae</taxon>
        <taxon>Colletotrichum</taxon>
        <taxon>Colletotrichum destructivum species complex</taxon>
    </lineage>
</organism>
<protein>
    <recommendedName>
        <fullName evidence="3">Peptidase S8/S53 domain-containing protein</fullName>
    </recommendedName>
</protein>
<dbReference type="VEuPathDB" id="FungiDB:CH63R_09831"/>
<dbReference type="SUPFAM" id="SSF52743">
    <property type="entry name" value="Subtilisin-like"/>
    <property type="match status" value="1"/>
</dbReference>
<accession>H1W4P6</accession>
<dbReference type="GO" id="GO:0004252">
    <property type="term" value="F:serine-type endopeptidase activity"/>
    <property type="evidence" value="ECO:0007669"/>
    <property type="project" value="InterPro"/>
</dbReference>
<name>H1W4P6_COLHI</name>
<sequence>MTSEDWFKMVDSLNLVLSVDSENNDYQKIRVAVLDTGITPKAAEEFDIQDRMYRDFTDCPDENMRDDTGHGTSVVDLVYKMHWNGQ</sequence>
<evidence type="ECO:0000313" key="1">
    <source>
        <dbReference type="EMBL" id="CCF47459.1"/>
    </source>
</evidence>
<dbReference type="EMBL" id="CACQ02009747">
    <property type="protein sequence ID" value="CCF47459.1"/>
    <property type="molecule type" value="Genomic_DNA"/>
</dbReference>
<gene>
    <name evidence="1" type="ORF">CH063_15840</name>
</gene>
<dbReference type="Gene3D" id="3.40.50.200">
    <property type="entry name" value="Peptidase S8/S53 domain"/>
    <property type="match status" value="1"/>
</dbReference>
<dbReference type="STRING" id="759273.H1W4P6"/>
<dbReference type="GO" id="GO:0006508">
    <property type="term" value="P:proteolysis"/>
    <property type="evidence" value="ECO:0007669"/>
    <property type="project" value="InterPro"/>
</dbReference>
<dbReference type="AlphaFoldDB" id="H1W4P6"/>